<sequence length="55" mass="6649">MFLFLLFTRKCIVLVLIRQAFVICMLRILYFICLNDISRTCENSKYVTCVIKFYE</sequence>
<reference evidence="1 2" key="1">
    <citation type="submission" date="2008-12" db="EMBL/GenBank/DDBJ databases">
        <authorList>
            <person name="Fulton L."/>
            <person name="Clifton S."/>
            <person name="Fulton B."/>
            <person name="Xu J."/>
            <person name="Minx P."/>
            <person name="Pepin K.H."/>
            <person name="Johnson M."/>
            <person name="Bhonagiri V."/>
            <person name="Nash W.E."/>
            <person name="Mardis E.R."/>
            <person name="Wilson R.K."/>
        </authorList>
    </citation>
    <scope>NUCLEOTIDE SEQUENCE [LARGE SCALE GENOMIC DNA]</scope>
    <source>
        <strain evidence="1 2">DSM 18228</strain>
    </source>
</reference>
<dbReference type="EMBL" id="ACBW01000041">
    <property type="protein sequence ID" value="EEF75126.1"/>
    <property type="molecule type" value="Genomic_DNA"/>
</dbReference>
<keyword evidence="2" id="KW-1185">Reference proteome</keyword>
<name>S0F9C8_9BACT</name>
<protein>
    <submittedName>
        <fullName evidence="1">Uncharacterized protein</fullName>
    </submittedName>
</protein>
<accession>S0F9C8</accession>
<organism evidence="1 2">
    <name type="scientific">Phocaeicola coprophilus DSM 18228 = JCM 13818</name>
    <dbReference type="NCBI Taxonomy" id="547042"/>
    <lineage>
        <taxon>Bacteria</taxon>
        <taxon>Pseudomonadati</taxon>
        <taxon>Bacteroidota</taxon>
        <taxon>Bacteroidia</taxon>
        <taxon>Bacteroidales</taxon>
        <taxon>Bacteroidaceae</taxon>
        <taxon>Phocaeicola</taxon>
    </lineage>
</organism>
<proteinExistence type="predicted"/>
<gene>
    <name evidence="1" type="ORF">BACCOPRO_00609</name>
</gene>
<dbReference type="Proteomes" id="UP000014073">
    <property type="component" value="Unassembled WGS sequence"/>
</dbReference>
<dbReference type="AlphaFoldDB" id="S0F9C8"/>
<comment type="caution">
    <text evidence="1">The sequence shown here is derived from an EMBL/GenBank/DDBJ whole genome shotgun (WGS) entry which is preliminary data.</text>
</comment>
<dbReference type="HOGENOM" id="CLU_3022243_0_0_10"/>
<evidence type="ECO:0000313" key="2">
    <source>
        <dbReference type="Proteomes" id="UP000014073"/>
    </source>
</evidence>
<evidence type="ECO:0000313" key="1">
    <source>
        <dbReference type="EMBL" id="EEF75126.1"/>
    </source>
</evidence>
<dbReference type="STRING" id="547042.BACCOPRO_00609"/>